<protein>
    <recommendedName>
        <fullName evidence="5">Importin subunit alpha</fullName>
    </recommendedName>
</protein>
<accession>A0A2S2R7W1</accession>
<reference evidence="8" key="1">
    <citation type="submission" date="2018-04" db="EMBL/GenBank/DDBJ databases">
        <title>Transcriptome assembly of Sipha flava.</title>
        <authorList>
            <person name="Scully E.D."/>
            <person name="Geib S.M."/>
            <person name="Palmer N.A."/>
            <person name="Koch K."/>
            <person name="Bradshaw J."/>
            <person name="Heng-Moss T."/>
            <person name="Sarath G."/>
        </authorList>
    </citation>
    <scope>NUCLEOTIDE SEQUENCE</scope>
</reference>
<feature type="repeat" description="ARM" evidence="6">
    <location>
        <begin position="160"/>
        <end position="188"/>
    </location>
</feature>
<dbReference type="PROSITE" id="PS50176">
    <property type="entry name" value="ARM_REPEAT"/>
    <property type="match status" value="2"/>
</dbReference>
<evidence type="ECO:0000256" key="3">
    <source>
        <dbReference type="ARBA" id="ARBA00022737"/>
    </source>
</evidence>
<keyword evidence="2 5" id="KW-0813">Transport</keyword>
<evidence type="ECO:0000256" key="1">
    <source>
        <dbReference type="ARBA" id="ARBA00010394"/>
    </source>
</evidence>
<dbReference type="InterPro" id="IPR032413">
    <property type="entry name" value="Arm_3"/>
</dbReference>
<dbReference type="InterPro" id="IPR024931">
    <property type="entry name" value="Importin_alpha"/>
</dbReference>
<dbReference type="AlphaFoldDB" id="A0A2S2R7W1"/>
<dbReference type="InterPro" id="IPR036975">
    <property type="entry name" value="Importin-a_IBB_sf"/>
</dbReference>
<dbReference type="InterPro" id="IPR000225">
    <property type="entry name" value="Armadillo"/>
</dbReference>
<dbReference type="Pfam" id="PF00514">
    <property type="entry name" value="Arm"/>
    <property type="match status" value="7"/>
</dbReference>
<dbReference type="Gene3D" id="1.20.5.690">
    <property type="entry name" value="Importin-alpha, importin-beta-binding domain"/>
    <property type="match status" value="1"/>
</dbReference>
<dbReference type="GO" id="GO:0006606">
    <property type="term" value="P:protein import into nucleus"/>
    <property type="evidence" value="ECO:0007669"/>
    <property type="project" value="InterPro"/>
</dbReference>
<keyword evidence="4 5" id="KW-0653">Protein transport</keyword>
<evidence type="ECO:0000256" key="5">
    <source>
        <dbReference type="PIRNR" id="PIRNR005673"/>
    </source>
</evidence>
<dbReference type="OrthoDB" id="29145at2759"/>
<evidence type="ECO:0000313" key="10">
    <source>
        <dbReference type="RefSeq" id="XP_025420974.1"/>
    </source>
</evidence>
<dbReference type="RefSeq" id="XP_025420974.1">
    <property type="nucleotide sequence ID" value="XM_025565189.1"/>
</dbReference>
<dbReference type="InterPro" id="IPR002652">
    <property type="entry name" value="Importin-a_IBB"/>
</dbReference>
<evidence type="ECO:0000256" key="6">
    <source>
        <dbReference type="PROSITE-ProRule" id="PRU00259"/>
    </source>
</evidence>
<dbReference type="PROSITE" id="PS51214">
    <property type="entry name" value="IBB"/>
    <property type="match status" value="1"/>
</dbReference>
<comment type="similarity">
    <text evidence="1 5">Belongs to the importin alpha family.</text>
</comment>
<keyword evidence="3" id="KW-0677">Repeat</keyword>
<keyword evidence="9" id="KW-1185">Reference proteome</keyword>
<evidence type="ECO:0000259" key="7">
    <source>
        <dbReference type="PROSITE" id="PS51214"/>
    </source>
</evidence>
<feature type="repeat" description="ARM" evidence="6">
    <location>
        <begin position="245"/>
        <end position="287"/>
    </location>
</feature>
<dbReference type="GO" id="GO:0005737">
    <property type="term" value="C:cytoplasm"/>
    <property type="evidence" value="ECO:0007669"/>
    <property type="project" value="InterPro"/>
</dbReference>
<dbReference type="Proteomes" id="UP000694846">
    <property type="component" value="Unplaced"/>
</dbReference>
<dbReference type="InterPro" id="IPR016024">
    <property type="entry name" value="ARM-type_fold"/>
</dbReference>
<evidence type="ECO:0000313" key="8">
    <source>
        <dbReference type="EMBL" id="MBY86085.1"/>
    </source>
</evidence>
<dbReference type="SUPFAM" id="SSF48371">
    <property type="entry name" value="ARM repeat"/>
    <property type="match status" value="1"/>
</dbReference>
<dbReference type="GO" id="GO:0061608">
    <property type="term" value="F:nuclear import signal receptor activity"/>
    <property type="evidence" value="ECO:0007669"/>
    <property type="project" value="InterPro"/>
</dbReference>
<organism evidence="8">
    <name type="scientific">Sipha flava</name>
    <name type="common">yellow sugarcane aphid</name>
    <dbReference type="NCBI Taxonomy" id="143950"/>
    <lineage>
        <taxon>Eukaryota</taxon>
        <taxon>Metazoa</taxon>
        <taxon>Ecdysozoa</taxon>
        <taxon>Arthropoda</taxon>
        <taxon>Hexapoda</taxon>
        <taxon>Insecta</taxon>
        <taxon>Pterygota</taxon>
        <taxon>Neoptera</taxon>
        <taxon>Paraneoptera</taxon>
        <taxon>Hemiptera</taxon>
        <taxon>Sternorrhyncha</taxon>
        <taxon>Aphidomorpha</taxon>
        <taxon>Aphidoidea</taxon>
        <taxon>Aphididae</taxon>
        <taxon>Sipha</taxon>
    </lineage>
</organism>
<reference evidence="10" key="2">
    <citation type="submission" date="2025-04" db="UniProtKB">
        <authorList>
            <consortium name="RefSeq"/>
        </authorList>
    </citation>
    <scope>IDENTIFICATION</scope>
    <source>
        <tissue evidence="10">Whole body</tissue>
    </source>
</reference>
<dbReference type="Pfam" id="PF01749">
    <property type="entry name" value="IBB"/>
    <property type="match status" value="1"/>
</dbReference>
<evidence type="ECO:0000313" key="9">
    <source>
        <dbReference type="Proteomes" id="UP000694846"/>
    </source>
</evidence>
<dbReference type="Pfam" id="PF16186">
    <property type="entry name" value="Arm_3"/>
    <property type="match status" value="1"/>
</dbReference>
<dbReference type="InterPro" id="IPR011989">
    <property type="entry name" value="ARM-like"/>
</dbReference>
<gene>
    <name evidence="8" type="primary">kpna1</name>
    <name evidence="10" type="synonym">LOC112691058</name>
    <name evidence="8" type="ORF">g.161258</name>
</gene>
<dbReference type="EMBL" id="GGMS01016882">
    <property type="protein sequence ID" value="MBY86085.1"/>
    <property type="molecule type" value="Transcribed_RNA"/>
</dbReference>
<dbReference type="Gene3D" id="1.25.10.10">
    <property type="entry name" value="Leucine-rich Repeat Variant"/>
    <property type="match status" value="1"/>
</dbReference>
<name>A0A2S2R7W1_9HEMI</name>
<evidence type="ECO:0000256" key="2">
    <source>
        <dbReference type="ARBA" id="ARBA00022448"/>
    </source>
</evidence>
<evidence type="ECO:0000256" key="4">
    <source>
        <dbReference type="ARBA" id="ARBA00022927"/>
    </source>
</evidence>
<proteinExistence type="inferred from homology"/>
<feature type="domain" description="IBB" evidence="7">
    <location>
        <begin position="1"/>
        <end position="59"/>
    </location>
</feature>
<dbReference type="SMART" id="SM00185">
    <property type="entry name" value="ARM"/>
    <property type="match status" value="8"/>
</dbReference>
<dbReference type="PIRSF" id="PIRSF005673">
    <property type="entry name" value="Importin_alpha"/>
    <property type="match status" value="1"/>
</dbReference>
<dbReference type="PANTHER" id="PTHR23316">
    <property type="entry name" value="IMPORTIN ALPHA"/>
    <property type="match status" value="1"/>
</dbReference>
<sequence>MPTKKISVNSRSFDVYQDRNKYYEGLRRKRIEVTVELRKTLRNEQMSKHRNIVLNDNDEDEEVEFNPDQETTIDTIKECLMGNESLSKKLNCLKYARKMLSSRKCAPIDDFVKADILPVLVDFLTSKYDDKTDFQYECAWILTNIASGSSENTVSLVTVGAIPLLIKLLKSPDIRVMEQAVWALGNIAGDGPKLRDIVLENEIVPILNSLLEKSIEVSAQQNIVWTLSNLCRSKTPPPNFSYLLPCIPLLVNLLNHSDPQVISNTCWALSYLTDGSNEKIQVIIEAGTLKAILKYLEVDDTAILIPALRVVGNIVSGNDLQTKHALDHGVLKYLHNLLNHKRIPVVKDAAWLLSNVMAGSVEQIQATIDNNLLPVLASALHRGDLKVQKEAAWAINNLFSGGSVTQKSALINLGILDPYCGLLLSQDARMVEIILEGLNQLLEKASNDGTLANICMLIEEASGLDHLEALQNHSSNKIYEMAFSIVEKYFQGEDEINQFDFELPSSNMSHSDLFSFDH</sequence>